<sequence length="1192" mass="126221">MAVAGIALHPAVAAVSDHTVQGLTPAGTTTDLFDYWLSNRNSNDNTDPGDPANYGINQGKQLIFTSSGYGAEGGNLGSAAPNTASINSWTGKSTSNVGGPYQGIVNANLGDDGYPTLASGNYYKGNRSQNNPVRYLNTDTSVQTGNQSLNYLFNTESGTAKKAYSNVKGLMQLNDDGYYYYDSQRNFASFSADASDSTGSFTLYDKPAVNSSNSVADQQSGQFFPFNTADQVFQERNGQLTSDASSTDADIRHLFGMHSKSTFVQPVNGMVNDNRAMTYEFSGDDDVWVYIDGVLVGDVGGIHDRLTLSIDFSTGRVQVKDGASYRNANNPHTYIDTTLKAAFTAAGKAGETSFRGNTFADGTYHTLDFFYLERGAGNSNMKLMYNLVQPPTSDIIKVDQGGDPVAGAQFALYSTGADFSTANRQPLATGVTAMDTDGTSKLVLRDASGTVIDFDKRYGNDSSADKANSTYYVLRETSAPAGYSRMLNDMQLKYVTPSRTSSGVKSGTLVSWPTADSKDSPVWKTGGVAKSKESIVAESSFTTADAGSPCVNDCTTKDVVESGRQLFAVVLKYDGTGDVNDRNNWRAVTGNMLDGWTQADGAGRESVVNALKGMTPDELKAHTFSLQSSGKYEMQFDDLPGYVSDYYYMLADKTKAKYRMEVYYSDATSVNGLTANNIFPVETDGFTRAFSSRFYVPNIKNELFVQKVDDAGNTLSGVPFDLYKADQVDVTEAADGTVSVTPKSGVSDPYDTVTTGDQWVNDGKNTTPNLAGANMFPSDLAKAPLTNGTYYLVERAAPAGYVKNAKATKVIVNDSGIYANAGVKGDGIKVIRGVGQLVSTMSTFGSTGSTDDTLRYVKTFPGTITEAQIGAGQQGGLAALHPAAAGTDGKVIINDTASTNPLSLMYGGRGAALQYGPLAQGGDYLFAGDEGWPVIRTSQDARPAGQTADERTELDKSTTGADGQGLSALVTGTVTVQVTNDREAPKVTLTNAIKVRKTVEGRAAAGDFTFTLQPTAPTTADGIDGLTDGKTAVSVSKDDLAASGASKTVTFGDLTFTVPAGSPDTYTKDYTFTITENDADKAPAGWGYDRSAYEVTVHVAKNADSGKWEAAVTSFTQTKDFGGNAIAAADRTQKTDHTADFTNRYATVSSLPLTGGDATGRLWMIVGGGLAAAALAAGFGLTEYRRRKGAMA</sequence>
<proteinExistence type="predicted"/>
<dbReference type="InterPro" id="IPR041033">
    <property type="entry name" value="SpaA_PFL_dom_1"/>
</dbReference>
<protein>
    <recommendedName>
        <fullName evidence="7">PA14 domain-containing protein</fullName>
    </recommendedName>
</protein>
<dbReference type="GO" id="GO:0005975">
    <property type="term" value="P:carbohydrate metabolic process"/>
    <property type="evidence" value="ECO:0007669"/>
    <property type="project" value="UniProtKB-ARBA"/>
</dbReference>
<dbReference type="Proteomes" id="UP000231451">
    <property type="component" value="Unassembled WGS sequence"/>
</dbReference>
<dbReference type="EMBL" id="PEBK01000004">
    <property type="protein sequence ID" value="PJM75311.1"/>
    <property type="molecule type" value="Genomic_DNA"/>
</dbReference>
<keyword evidence="2" id="KW-0472">Membrane</keyword>
<feature type="domain" description="Streptococcal pilin isopeptide linkage" evidence="3">
    <location>
        <begin position="993"/>
        <end position="1146"/>
    </location>
</feature>
<feature type="domain" description="SpaA-like prealbumin fold" evidence="4">
    <location>
        <begin position="703"/>
        <end position="818"/>
    </location>
</feature>
<dbReference type="OrthoDB" id="9816455at2"/>
<evidence type="ECO:0000256" key="1">
    <source>
        <dbReference type="SAM" id="MobiDB-lite"/>
    </source>
</evidence>
<feature type="region of interest" description="Disordered" evidence="1">
    <location>
        <begin position="939"/>
        <end position="963"/>
    </location>
</feature>
<reference evidence="5 6" key="1">
    <citation type="submission" date="2017-10" db="EMBL/GenBank/DDBJ databases">
        <title>Draft genome sequences of strains TRE 1, TRE 9, TRE H and TRI 7, isolated from tamarins, belonging to four potential novel Bifidobacterium species.</title>
        <authorList>
            <person name="Mattarelli P."/>
            <person name="Modesto M."/>
            <person name="Puglisi E."/>
            <person name="Morelli L."/>
            <person name="Spezio C."/>
            <person name="Bonetti A."/>
            <person name="Sandri C."/>
        </authorList>
    </citation>
    <scope>NUCLEOTIDE SEQUENCE [LARGE SCALE GENOMIC DNA]</scope>
    <source>
        <strain evidence="6">TRI7</strain>
    </source>
</reference>
<gene>
    <name evidence="5" type="ORF">CSQ87_04660</name>
</gene>
<evidence type="ECO:0008006" key="7">
    <source>
        <dbReference type="Google" id="ProtNLM"/>
    </source>
</evidence>
<accession>A0A2M9HET0</accession>
<dbReference type="Pfam" id="PF17802">
    <property type="entry name" value="SpaA"/>
    <property type="match status" value="1"/>
</dbReference>
<dbReference type="AlphaFoldDB" id="A0A2M9HET0"/>
<dbReference type="Gene3D" id="2.60.40.10">
    <property type="entry name" value="Immunoglobulins"/>
    <property type="match status" value="2"/>
</dbReference>
<keyword evidence="2" id="KW-1133">Transmembrane helix</keyword>
<dbReference type="InterPro" id="IPR022464">
    <property type="entry name" value="Strep_pil_isopept_link"/>
</dbReference>
<dbReference type="Gene3D" id="2.60.40.3050">
    <property type="match status" value="1"/>
</dbReference>
<dbReference type="InterPro" id="IPR013783">
    <property type="entry name" value="Ig-like_fold"/>
</dbReference>
<evidence type="ECO:0000259" key="4">
    <source>
        <dbReference type="Pfam" id="PF17802"/>
    </source>
</evidence>
<keyword evidence="2" id="KW-0812">Transmembrane</keyword>
<dbReference type="RefSeq" id="WP_100512729.1">
    <property type="nucleotide sequence ID" value="NZ_PEBK01000004.1"/>
</dbReference>
<dbReference type="InterPro" id="IPR038174">
    <property type="entry name" value="Strep_pil_link_sf"/>
</dbReference>
<dbReference type="Pfam" id="PF12892">
    <property type="entry name" value="FctA"/>
    <property type="match status" value="1"/>
</dbReference>
<evidence type="ECO:0000259" key="3">
    <source>
        <dbReference type="Pfam" id="PF12892"/>
    </source>
</evidence>
<feature type="transmembrane region" description="Helical" evidence="2">
    <location>
        <begin position="1162"/>
        <end position="1181"/>
    </location>
</feature>
<evidence type="ECO:0000313" key="6">
    <source>
        <dbReference type="Proteomes" id="UP000231451"/>
    </source>
</evidence>
<name>A0A2M9HET0_9BIFI</name>
<evidence type="ECO:0000256" key="2">
    <source>
        <dbReference type="SAM" id="Phobius"/>
    </source>
</evidence>
<organism evidence="5 6">
    <name type="scientific">Bifidobacterium simiarum</name>
    <dbReference type="NCBI Taxonomy" id="2045441"/>
    <lineage>
        <taxon>Bacteria</taxon>
        <taxon>Bacillati</taxon>
        <taxon>Actinomycetota</taxon>
        <taxon>Actinomycetes</taxon>
        <taxon>Bifidobacteriales</taxon>
        <taxon>Bifidobacteriaceae</taxon>
        <taxon>Bifidobacterium</taxon>
    </lineage>
</organism>
<comment type="caution">
    <text evidence="5">The sequence shown here is derived from an EMBL/GenBank/DDBJ whole genome shotgun (WGS) entry which is preliminary data.</text>
</comment>
<evidence type="ECO:0000313" key="5">
    <source>
        <dbReference type="EMBL" id="PJM75311.1"/>
    </source>
</evidence>
<keyword evidence="6" id="KW-1185">Reference proteome</keyword>